<evidence type="ECO:0000313" key="8">
    <source>
        <dbReference type="Proteomes" id="UP000241394"/>
    </source>
</evidence>
<dbReference type="PROSITE" id="PS50059">
    <property type="entry name" value="FKBP_PPIASE"/>
    <property type="match status" value="1"/>
</dbReference>
<dbReference type="Gene3D" id="3.10.50.40">
    <property type="match status" value="1"/>
</dbReference>
<gene>
    <name evidence="7" type="ORF">CEY00_Acc01701</name>
</gene>
<dbReference type="InterPro" id="IPR046357">
    <property type="entry name" value="PPIase_dom_sf"/>
</dbReference>
<name>A0A2R6RX58_ACTCC</name>
<dbReference type="Pfam" id="PF00254">
    <property type="entry name" value="FKBP_C"/>
    <property type="match status" value="1"/>
</dbReference>
<dbReference type="GO" id="GO:0005737">
    <property type="term" value="C:cytoplasm"/>
    <property type="evidence" value="ECO:0007669"/>
    <property type="project" value="TreeGrafter"/>
</dbReference>
<accession>A0A2R6RX58</accession>
<dbReference type="AlphaFoldDB" id="A0A2R6RX58"/>
<keyword evidence="8" id="KW-1185">Reference proteome</keyword>
<comment type="catalytic activity">
    <reaction evidence="1 5">
        <text>[protein]-peptidylproline (omega=180) = [protein]-peptidylproline (omega=0)</text>
        <dbReference type="Rhea" id="RHEA:16237"/>
        <dbReference type="Rhea" id="RHEA-COMP:10747"/>
        <dbReference type="Rhea" id="RHEA-COMP:10748"/>
        <dbReference type="ChEBI" id="CHEBI:83833"/>
        <dbReference type="ChEBI" id="CHEBI:83834"/>
        <dbReference type="EC" id="5.2.1.8"/>
    </reaction>
</comment>
<keyword evidence="3 5" id="KW-0697">Rotamase</keyword>
<dbReference type="InterPro" id="IPR050689">
    <property type="entry name" value="FKBP-type_PPIase"/>
</dbReference>
<organism evidence="7 8">
    <name type="scientific">Actinidia chinensis var. chinensis</name>
    <name type="common">Chinese soft-hair kiwi</name>
    <dbReference type="NCBI Taxonomy" id="1590841"/>
    <lineage>
        <taxon>Eukaryota</taxon>
        <taxon>Viridiplantae</taxon>
        <taxon>Streptophyta</taxon>
        <taxon>Embryophyta</taxon>
        <taxon>Tracheophyta</taxon>
        <taxon>Spermatophyta</taxon>
        <taxon>Magnoliopsida</taxon>
        <taxon>eudicotyledons</taxon>
        <taxon>Gunneridae</taxon>
        <taxon>Pentapetalae</taxon>
        <taxon>asterids</taxon>
        <taxon>Ericales</taxon>
        <taxon>Actinidiaceae</taxon>
        <taxon>Actinidia</taxon>
    </lineage>
</organism>
<dbReference type="EC" id="5.2.1.8" evidence="2 5"/>
<evidence type="ECO:0000256" key="5">
    <source>
        <dbReference type="PROSITE-ProRule" id="PRU00277"/>
    </source>
</evidence>
<feature type="domain" description="PPIase FKBP-type" evidence="6">
    <location>
        <begin position="1"/>
        <end position="57"/>
    </location>
</feature>
<dbReference type="PANTHER" id="PTHR10516:SF268">
    <property type="entry name" value="PEPTIDYL-PROLYL CIS-TRANS ISOMERASE PASTICCINO1"/>
    <property type="match status" value="1"/>
</dbReference>
<proteinExistence type="predicted"/>
<dbReference type="OrthoDB" id="1902587at2759"/>
<dbReference type="GO" id="GO:0003755">
    <property type="term" value="F:peptidyl-prolyl cis-trans isomerase activity"/>
    <property type="evidence" value="ECO:0007669"/>
    <property type="project" value="UniProtKB-KW"/>
</dbReference>
<comment type="caution">
    <text evidence="7">The sequence shown here is derived from an EMBL/GenBank/DDBJ whole genome shotgun (WGS) entry which is preliminary data.</text>
</comment>
<evidence type="ECO:0000256" key="1">
    <source>
        <dbReference type="ARBA" id="ARBA00000971"/>
    </source>
</evidence>
<evidence type="ECO:0000256" key="2">
    <source>
        <dbReference type="ARBA" id="ARBA00013194"/>
    </source>
</evidence>
<dbReference type="InterPro" id="IPR001179">
    <property type="entry name" value="PPIase_FKBP_dom"/>
</dbReference>
<keyword evidence="4 5" id="KW-0413">Isomerase</keyword>
<reference evidence="7 8" key="1">
    <citation type="submission" date="2017-07" db="EMBL/GenBank/DDBJ databases">
        <title>An improved, manually edited Actinidia chinensis var. chinensis (kiwifruit) genome highlights the challenges associated with draft genomes and gene prediction in plants.</title>
        <authorList>
            <person name="Pilkington S."/>
            <person name="Crowhurst R."/>
            <person name="Hilario E."/>
            <person name="Nardozza S."/>
            <person name="Fraser L."/>
            <person name="Peng Y."/>
            <person name="Gunaseelan K."/>
            <person name="Simpson R."/>
            <person name="Tahir J."/>
            <person name="Deroles S."/>
            <person name="Templeton K."/>
            <person name="Luo Z."/>
            <person name="Davy M."/>
            <person name="Cheng C."/>
            <person name="Mcneilage M."/>
            <person name="Scaglione D."/>
            <person name="Liu Y."/>
            <person name="Zhang Q."/>
            <person name="Datson P."/>
            <person name="De Silva N."/>
            <person name="Gardiner S."/>
            <person name="Bassett H."/>
            <person name="Chagne D."/>
            <person name="Mccallum J."/>
            <person name="Dzierzon H."/>
            <person name="Deng C."/>
            <person name="Wang Y.-Y."/>
            <person name="Barron N."/>
            <person name="Manako K."/>
            <person name="Bowen J."/>
            <person name="Foster T."/>
            <person name="Erridge Z."/>
            <person name="Tiffin H."/>
            <person name="Waite C."/>
            <person name="Davies K."/>
            <person name="Grierson E."/>
            <person name="Laing W."/>
            <person name="Kirk R."/>
            <person name="Chen X."/>
            <person name="Wood M."/>
            <person name="Montefiori M."/>
            <person name="Brummell D."/>
            <person name="Schwinn K."/>
            <person name="Catanach A."/>
            <person name="Fullerton C."/>
            <person name="Li D."/>
            <person name="Meiyalaghan S."/>
            <person name="Nieuwenhuizen N."/>
            <person name="Read N."/>
            <person name="Prakash R."/>
            <person name="Hunter D."/>
            <person name="Zhang H."/>
            <person name="Mckenzie M."/>
            <person name="Knabel M."/>
            <person name="Harris A."/>
            <person name="Allan A."/>
            <person name="Chen A."/>
            <person name="Janssen B."/>
            <person name="Plunkett B."/>
            <person name="Dwamena C."/>
            <person name="Voogd C."/>
            <person name="Leif D."/>
            <person name="Lafferty D."/>
            <person name="Souleyre E."/>
            <person name="Varkonyi-Gasic E."/>
            <person name="Gambi F."/>
            <person name="Hanley J."/>
            <person name="Yao J.-L."/>
            <person name="Cheung J."/>
            <person name="David K."/>
            <person name="Warren B."/>
            <person name="Marsh K."/>
            <person name="Snowden K."/>
            <person name="Lin-Wang K."/>
            <person name="Brian L."/>
            <person name="Martinez-Sanchez M."/>
            <person name="Wang M."/>
            <person name="Ileperuma N."/>
            <person name="Macnee N."/>
            <person name="Campin R."/>
            <person name="Mcatee P."/>
            <person name="Drummond R."/>
            <person name="Espley R."/>
            <person name="Ireland H."/>
            <person name="Wu R."/>
            <person name="Atkinson R."/>
            <person name="Karunairetnam S."/>
            <person name="Bulley S."/>
            <person name="Chunkath S."/>
            <person name="Hanley Z."/>
            <person name="Storey R."/>
            <person name="Thrimawithana A."/>
            <person name="Thomson S."/>
            <person name="David C."/>
            <person name="Testolin R."/>
        </authorList>
    </citation>
    <scope>NUCLEOTIDE SEQUENCE [LARGE SCALE GENOMIC DNA]</scope>
    <source>
        <strain evidence="8">cv. Red5</strain>
        <tissue evidence="7">Young leaf</tissue>
    </source>
</reference>
<dbReference type="STRING" id="1590841.A0A2R6RX58"/>
<reference evidence="8" key="2">
    <citation type="journal article" date="2018" name="BMC Genomics">
        <title>A manually annotated Actinidia chinensis var. chinensis (kiwifruit) genome highlights the challenges associated with draft genomes and gene prediction in plants.</title>
        <authorList>
            <person name="Pilkington S.M."/>
            <person name="Crowhurst R."/>
            <person name="Hilario E."/>
            <person name="Nardozza S."/>
            <person name="Fraser L."/>
            <person name="Peng Y."/>
            <person name="Gunaseelan K."/>
            <person name="Simpson R."/>
            <person name="Tahir J."/>
            <person name="Deroles S.C."/>
            <person name="Templeton K."/>
            <person name="Luo Z."/>
            <person name="Davy M."/>
            <person name="Cheng C."/>
            <person name="McNeilage M."/>
            <person name="Scaglione D."/>
            <person name="Liu Y."/>
            <person name="Zhang Q."/>
            <person name="Datson P."/>
            <person name="De Silva N."/>
            <person name="Gardiner S.E."/>
            <person name="Bassett H."/>
            <person name="Chagne D."/>
            <person name="McCallum J."/>
            <person name="Dzierzon H."/>
            <person name="Deng C."/>
            <person name="Wang Y.Y."/>
            <person name="Barron L."/>
            <person name="Manako K."/>
            <person name="Bowen J."/>
            <person name="Foster T.M."/>
            <person name="Erridge Z.A."/>
            <person name="Tiffin H."/>
            <person name="Waite C.N."/>
            <person name="Davies K.M."/>
            <person name="Grierson E.P."/>
            <person name="Laing W.A."/>
            <person name="Kirk R."/>
            <person name="Chen X."/>
            <person name="Wood M."/>
            <person name="Montefiori M."/>
            <person name="Brummell D.A."/>
            <person name="Schwinn K.E."/>
            <person name="Catanach A."/>
            <person name="Fullerton C."/>
            <person name="Li D."/>
            <person name="Meiyalaghan S."/>
            <person name="Nieuwenhuizen N."/>
            <person name="Read N."/>
            <person name="Prakash R."/>
            <person name="Hunter D."/>
            <person name="Zhang H."/>
            <person name="McKenzie M."/>
            <person name="Knabel M."/>
            <person name="Harris A."/>
            <person name="Allan A.C."/>
            <person name="Gleave A."/>
            <person name="Chen A."/>
            <person name="Janssen B.J."/>
            <person name="Plunkett B."/>
            <person name="Ampomah-Dwamena C."/>
            <person name="Voogd C."/>
            <person name="Leif D."/>
            <person name="Lafferty D."/>
            <person name="Souleyre E.J.F."/>
            <person name="Varkonyi-Gasic E."/>
            <person name="Gambi F."/>
            <person name="Hanley J."/>
            <person name="Yao J.L."/>
            <person name="Cheung J."/>
            <person name="David K.M."/>
            <person name="Warren B."/>
            <person name="Marsh K."/>
            <person name="Snowden K.C."/>
            <person name="Lin-Wang K."/>
            <person name="Brian L."/>
            <person name="Martinez-Sanchez M."/>
            <person name="Wang M."/>
            <person name="Ileperuma N."/>
            <person name="Macnee N."/>
            <person name="Campin R."/>
            <person name="McAtee P."/>
            <person name="Drummond R.S.M."/>
            <person name="Espley R.V."/>
            <person name="Ireland H.S."/>
            <person name="Wu R."/>
            <person name="Atkinson R.G."/>
            <person name="Karunairetnam S."/>
            <person name="Bulley S."/>
            <person name="Chunkath S."/>
            <person name="Hanley Z."/>
            <person name="Storey R."/>
            <person name="Thrimawithana A.H."/>
            <person name="Thomson S."/>
            <person name="David C."/>
            <person name="Testolin R."/>
            <person name="Huang H."/>
            <person name="Hellens R.P."/>
            <person name="Schaffer R.J."/>
        </authorList>
    </citation>
    <scope>NUCLEOTIDE SEQUENCE [LARGE SCALE GENOMIC DNA]</scope>
    <source>
        <strain evidence="8">cv. Red5</strain>
    </source>
</reference>
<evidence type="ECO:0000313" key="7">
    <source>
        <dbReference type="EMBL" id="PSS34598.1"/>
    </source>
</evidence>
<protein>
    <recommendedName>
        <fullName evidence="2 5">peptidylprolyl isomerase</fullName>
        <ecNumber evidence="2 5">5.2.1.8</ecNumber>
    </recommendedName>
</protein>
<evidence type="ECO:0000256" key="4">
    <source>
        <dbReference type="ARBA" id="ARBA00023235"/>
    </source>
</evidence>
<evidence type="ECO:0000256" key="3">
    <source>
        <dbReference type="ARBA" id="ARBA00023110"/>
    </source>
</evidence>
<dbReference type="PANTHER" id="PTHR10516">
    <property type="entry name" value="PEPTIDYL-PROLYL CIS-TRANS ISOMERASE"/>
    <property type="match status" value="1"/>
</dbReference>
<dbReference type="InParanoid" id="A0A2R6RX58"/>
<dbReference type="Gramene" id="PSS34598">
    <property type="protein sequence ID" value="PSS34598"/>
    <property type="gene ID" value="CEY00_Acc01701"/>
</dbReference>
<dbReference type="EMBL" id="NKQK01000002">
    <property type="protein sequence ID" value="PSS34598.1"/>
    <property type="molecule type" value="Genomic_DNA"/>
</dbReference>
<dbReference type="Proteomes" id="UP000241394">
    <property type="component" value="Chromosome LG2"/>
</dbReference>
<evidence type="ECO:0000259" key="6">
    <source>
        <dbReference type="PROSITE" id="PS50059"/>
    </source>
</evidence>
<sequence>MILGLLEGIPTMQKGEIAMFKMKPELHYGEEDCPLSVSDSFPKDVELHFEIEMIDFAKVKARMISAKAGDGKLILSRTQGEPAFFTFGKSEVPKGNVFKPGSDRLNRRPAGETVRSTSLTRGRRVREGWIRWWIRCRRWCGLGRGGGFGDVDGGGFITSNRGKISCDGGGFDAGGGGRRRELKVDKAPRDGERERGVNETVGLGALSL</sequence>
<dbReference type="SUPFAM" id="SSF54534">
    <property type="entry name" value="FKBP-like"/>
    <property type="match status" value="1"/>
</dbReference>